<evidence type="ECO:0000313" key="2">
    <source>
        <dbReference type="Proteomes" id="UP000054596"/>
    </source>
</evidence>
<reference evidence="1" key="1">
    <citation type="submission" date="2016-01" db="EMBL/GenBank/DDBJ databases">
        <authorList>
            <person name="Peeters C."/>
        </authorList>
    </citation>
    <scope>NUCLEOTIDE SEQUENCE [LARGE SCALE GENOMIC DNA]</scope>
    <source>
        <strain evidence="1">LMG 29325</strain>
    </source>
</reference>
<dbReference type="STRING" id="1777143.AWB82_06686"/>
<keyword evidence="2" id="KW-1185">Reference proteome</keyword>
<evidence type="ECO:0000313" key="1">
    <source>
        <dbReference type="EMBL" id="SAK93195.1"/>
    </source>
</evidence>
<dbReference type="AlphaFoldDB" id="A0A158DF27"/>
<sequence length="38" mass="4369">MALAPHLERLKAVGENVQAVVDFHWKLTDDFHLKLTQP</sequence>
<comment type="caution">
    <text evidence="1">The sequence shown here is derived from an EMBL/GenBank/DDBJ whole genome shotgun (WGS) entry which is preliminary data.</text>
</comment>
<protein>
    <submittedName>
        <fullName evidence="1">Uncharacterized protein</fullName>
    </submittedName>
</protein>
<gene>
    <name evidence="1" type="ORF">AWB82_06686</name>
</gene>
<dbReference type="Proteomes" id="UP000054596">
    <property type="component" value="Unassembled WGS sequence"/>
</dbReference>
<accession>A0A158DF27</accession>
<dbReference type="EMBL" id="FCOJ02000084">
    <property type="protein sequence ID" value="SAK93195.1"/>
    <property type="molecule type" value="Genomic_DNA"/>
</dbReference>
<name>A0A158DF27_9BURK</name>
<organism evidence="1 2">
    <name type="scientific">Caballeronia glebae</name>
    <dbReference type="NCBI Taxonomy" id="1777143"/>
    <lineage>
        <taxon>Bacteria</taxon>
        <taxon>Pseudomonadati</taxon>
        <taxon>Pseudomonadota</taxon>
        <taxon>Betaproteobacteria</taxon>
        <taxon>Burkholderiales</taxon>
        <taxon>Burkholderiaceae</taxon>
        <taxon>Caballeronia</taxon>
    </lineage>
</organism>
<proteinExistence type="predicted"/>